<accession>A0ABD1EU07</accession>
<feature type="compositionally biased region" description="Polar residues" evidence="1">
    <location>
        <begin position="345"/>
        <end position="355"/>
    </location>
</feature>
<keyword evidence="3" id="KW-1185">Reference proteome</keyword>
<feature type="compositionally biased region" description="Low complexity" evidence="1">
    <location>
        <begin position="681"/>
        <end position="693"/>
    </location>
</feature>
<feature type="compositionally biased region" description="Basic and acidic residues" evidence="1">
    <location>
        <begin position="864"/>
        <end position="874"/>
    </location>
</feature>
<name>A0ABD1EU07_HYPHA</name>
<feature type="compositionally biased region" description="Basic and acidic residues" evidence="1">
    <location>
        <begin position="838"/>
        <end position="854"/>
    </location>
</feature>
<feature type="region of interest" description="Disordered" evidence="1">
    <location>
        <begin position="172"/>
        <end position="209"/>
    </location>
</feature>
<comment type="caution">
    <text evidence="2">The sequence shown here is derived from an EMBL/GenBank/DDBJ whole genome shotgun (WGS) entry which is preliminary data.</text>
</comment>
<feature type="compositionally biased region" description="Basic and acidic residues" evidence="1">
    <location>
        <begin position="628"/>
        <end position="638"/>
    </location>
</feature>
<feature type="region of interest" description="Disordered" evidence="1">
    <location>
        <begin position="462"/>
        <end position="698"/>
    </location>
</feature>
<feature type="compositionally biased region" description="Low complexity" evidence="1">
    <location>
        <begin position="584"/>
        <end position="597"/>
    </location>
</feature>
<dbReference type="AlphaFoldDB" id="A0ABD1EU07"/>
<feature type="region of interest" description="Disordered" evidence="1">
    <location>
        <begin position="299"/>
        <end position="405"/>
    </location>
</feature>
<organism evidence="2 3">
    <name type="scientific">Hypothenemus hampei</name>
    <name type="common">Coffee berry borer</name>
    <dbReference type="NCBI Taxonomy" id="57062"/>
    <lineage>
        <taxon>Eukaryota</taxon>
        <taxon>Metazoa</taxon>
        <taxon>Ecdysozoa</taxon>
        <taxon>Arthropoda</taxon>
        <taxon>Hexapoda</taxon>
        <taxon>Insecta</taxon>
        <taxon>Pterygota</taxon>
        <taxon>Neoptera</taxon>
        <taxon>Endopterygota</taxon>
        <taxon>Coleoptera</taxon>
        <taxon>Polyphaga</taxon>
        <taxon>Cucujiformia</taxon>
        <taxon>Curculionidae</taxon>
        <taxon>Scolytinae</taxon>
        <taxon>Hypothenemus</taxon>
    </lineage>
</organism>
<feature type="region of interest" description="Disordered" evidence="1">
    <location>
        <begin position="95"/>
        <end position="128"/>
    </location>
</feature>
<feature type="compositionally biased region" description="Low complexity" evidence="1">
    <location>
        <begin position="777"/>
        <end position="786"/>
    </location>
</feature>
<evidence type="ECO:0000256" key="1">
    <source>
        <dbReference type="SAM" id="MobiDB-lite"/>
    </source>
</evidence>
<feature type="compositionally biased region" description="Basic and acidic residues" evidence="1">
    <location>
        <begin position="356"/>
        <end position="389"/>
    </location>
</feature>
<feature type="compositionally biased region" description="Basic and acidic residues" evidence="1">
    <location>
        <begin position="462"/>
        <end position="512"/>
    </location>
</feature>
<dbReference type="Proteomes" id="UP001566132">
    <property type="component" value="Unassembled WGS sequence"/>
</dbReference>
<feature type="compositionally biased region" description="Basic and acidic residues" evidence="1">
    <location>
        <begin position="182"/>
        <end position="207"/>
    </location>
</feature>
<gene>
    <name evidence="2" type="ORF">ABEB36_007386</name>
</gene>
<feature type="region of interest" description="Disordered" evidence="1">
    <location>
        <begin position="423"/>
        <end position="443"/>
    </location>
</feature>
<dbReference type="EMBL" id="JBDJPC010000005">
    <property type="protein sequence ID" value="KAL1502210.1"/>
    <property type="molecule type" value="Genomic_DNA"/>
</dbReference>
<sequence length="899" mass="104145">MIHSSQMPPEKLPLTKGKTVNSMVKRLSSDSCSSPPPTRTNVLITPSMSVQHNNNQPFSYTRGISPDKFRSNEDLQIITNNKPVIYAQVVCGQKNGKSNEKQTIHTTYNRKRQQHSDSDEGLGGEDSSGFLRKSFTHFGDDQLVESYQNETDKLIDEIDKYKAESPILPKYRPQNEFGSFMERGRGDGMDAKRRESLTEPDQFDGHHFSGFRNDLTARRDLLESRLHRRMNDKLTPSPEYYPSKVPRSNMYVSEKSSKYYRSGSTSPIGFKEKFVSETKLDPFGESRFESTSKKYFGETLDYPSSPEDRNRKLVKNKSIYQSTPEIYQRSHPVGRSYHDSLPRGEQNQFRGSSQKFRSEYHLNRQESDRRTDRLVDSGIENDFRRDSSENYHPSSGSRPIRARPDIYNESEDEGFASSLLITNEKHHNENNQLRKSRKDYDSDLNSKEEFYRSKNKYIPRERSIDDGSHFDPRLDSKVFDRKIVEKKPPKPEKKSGLEKVKSLFSRQKEKSKINKTCSNDQRVSTNNYRNRRRLSTPSPPRQTRKRPESIHSSWFKSLDRLTKRKSEKRHKDGNFTSTEDEAPRNSSRISSSTNNLRFFGDTDQESNGDSVRGVIKKRSGLRSQSSKDLNKIPEEKRNIQQHQHKSLTNISQVGNKPPISPISRYPNHLRDDRRRHKKPEVSSVESSTEGDSSQQSQRSIVYLHAATVGDIPLRSSRAASREDLTSNGSSFIQPQVKTLSRSFSVLAPWRPRHQREAMDIDYTQYNKKNGKYEQKTSRTSSRNDSSTLKRRAQENRKGYQQSPNRPSRSKENLSALKESKEASLRGSTSTLYKKKDKLPRENSRYIRDKEERKLCGKSQSVESIARRRENRDVSRSVSMPRDSEKTAGWFKRYKKGHRL</sequence>
<evidence type="ECO:0000313" key="3">
    <source>
        <dbReference type="Proteomes" id="UP001566132"/>
    </source>
</evidence>
<evidence type="ECO:0000313" key="2">
    <source>
        <dbReference type="EMBL" id="KAL1502210.1"/>
    </source>
</evidence>
<protein>
    <submittedName>
        <fullName evidence="2">Uncharacterized protein</fullName>
    </submittedName>
</protein>
<reference evidence="2 3" key="1">
    <citation type="submission" date="2024-05" db="EMBL/GenBank/DDBJ databases">
        <title>Genetic variation in Jamaican populations of the coffee berry borer (Hypothenemus hampei).</title>
        <authorList>
            <person name="Errbii M."/>
            <person name="Myrie A."/>
        </authorList>
    </citation>
    <scope>NUCLEOTIDE SEQUENCE [LARGE SCALE GENOMIC DNA]</scope>
    <source>
        <strain evidence="2">JA-Hopewell-2020-01-JO</strain>
        <tissue evidence="2">Whole body</tissue>
    </source>
</reference>
<feature type="compositionally biased region" description="Polar residues" evidence="1">
    <location>
        <begin position="514"/>
        <end position="528"/>
    </location>
</feature>
<feature type="region of interest" description="Disordered" evidence="1">
    <location>
        <begin position="757"/>
        <end position="899"/>
    </location>
</feature>
<proteinExistence type="predicted"/>